<organism evidence="1 2">
    <name type="scientific">Araneus ventricosus</name>
    <name type="common">Orbweaver spider</name>
    <name type="synonym">Epeira ventricosa</name>
    <dbReference type="NCBI Taxonomy" id="182803"/>
    <lineage>
        <taxon>Eukaryota</taxon>
        <taxon>Metazoa</taxon>
        <taxon>Ecdysozoa</taxon>
        <taxon>Arthropoda</taxon>
        <taxon>Chelicerata</taxon>
        <taxon>Arachnida</taxon>
        <taxon>Araneae</taxon>
        <taxon>Araneomorphae</taxon>
        <taxon>Entelegynae</taxon>
        <taxon>Araneoidea</taxon>
        <taxon>Araneidae</taxon>
        <taxon>Araneus</taxon>
    </lineage>
</organism>
<comment type="caution">
    <text evidence="1">The sequence shown here is derived from an EMBL/GenBank/DDBJ whole genome shotgun (WGS) entry which is preliminary data.</text>
</comment>
<proteinExistence type="predicted"/>
<accession>A0A4Y2QBG2</accession>
<name>A0A4Y2QBG2_ARAVE</name>
<dbReference type="Proteomes" id="UP000499080">
    <property type="component" value="Unassembled WGS sequence"/>
</dbReference>
<evidence type="ECO:0000313" key="1">
    <source>
        <dbReference type="EMBL" id="GBN60393.1"/>
    </source>
</evidence>
<reference evidence="1 2" key="1">
    <citation type="journal article" date="2019" name="Sci. Rep.">
        <title>Orb-weaving spider Araneus ventricosus genome elucidates the spidroin gene catalogue.</title>
        <authorList>
            <person name="Kono N."/>
            <person name="Nakamura H."/>
            <person name="Ohtoshi R."/>
            <person name="Moran D.A.P."/>
            <person name="Shinohara A."/>
            <person name="Yoshida Y."/>
            <person name="Fujiwara M."/>
            <person name="Mori M."/>
            <person name="Tomita M."/>
            <person name="Arakawa K."/>
        </authorList>
    </citation>
    <scope>NUCLEOTIDE SEQUENCE [LARGE SCALE GENOMIC DNA]</scope>
</reference>
<keyword evidence="2" id="KW-1185">Reference proteome</keyword>
<protein>
    <submittedName>
        <fullName evidence="1">Uncharacterized protein</fullName>
    </submittedName>
</protein>
<dbReference type="EMBL" id="BGPR01013381">
    <property type="protein sequence ID" value="GBN60393.1"/>
    <property type="molecule type" value="Genomic_DNA"/>
</dbReference>
<sequence length="90" mass="10583">MSRLLETLTKTMANIITVIVAFLMIPNEDNLREHLEYVIELSQHIRCLRGEKSFIKFQNVHYQLLFPISFYAGFRSLIVKECIHSEILQS</sequence>
<dbReference type="AlphaFoldDB" id="A0A4Y2QBG2"/>
<evidence type="ECO:0000313" key="2">
    <source>
        <dbReference type="Proteomes" id="UP000499080"/>
    </source>
</evidence>
<gene>
    <name evidence="1" type="ORF">AVEN_202908_1</name>
</gene>